<accession>A0A0C2ZEQ0</accession>
<keyword evidence="2" id="KW-1185">Reference proteome</keyword>
<reference evidence="2" key="2">
    <citation type="submission" date="2015-01" db="EMBL/GenBank/DDBJ databases">
        <title>Evolutionary Origins and Diversification of the Mycorrhizal Mutualists.</title>
        <authorList>
            <consortium name="DOE Joint Genome Institute"/>
            <consortium name="Mycorrhizal Genomics Consortium"/>
            <person name="Kohler A."/>
            <person name="Kuo A."/>
            <person name="Nagy L.G."/>
            <person name="Floudas D."/>
            <person name="Copeland A."/>
            <person name="Barry K.W."/>
            <person name="Cichocki N."/>
            <person name="Veneault-Fourrey C."/>
            <person name="LaButti K."/>
            <person name="Lindquist E.A."/>
            <person name="Lipzen A."/>
            <person name="Lundell T."/>
            <person name="Morin E."/>
            <person name="Murat C."/>
            <person name="Riley R."/>
            <person name="Ohm R."/>
            <person name="Sun H."/>
            <person name="Tunlid A."/>
            <person name="Henrissat B."/>
            <person name="Grigoriev I.V."/>
            <person name="Hibbett D.S."/>
            <person name="Martin F."/>
        </authorList>
    </citation>
    <scope>NUCLEOTIDE SEQUENCE [LARGE SCALE GENOMIC DNA]</scope>
    <source>
        <strain evidence="2">Foug A</strain>
    </source>
</reference>
<protein>
    <submittedName>
        <fullName evidence="1">Uncharacterized protein</fullName>
    </submittedName>
</protein>
<dbReference type="Proteomes" id="UP000053989">
    <property type="component" value="Unassembled WGS sequence"/>
</dbReference>
<dbReference type="HOGENOM" id="CLU_072868_2_1_1"/>
<name>A0A0C2ZEQ0_9AGAM</name>
<dbReference type="OrthoDB" id="2654955at2759"/>
<dbReference type="EMBL" id="KN822259">
    <property type="protein sequence ID" value="KIM51412.1"/>
    <property type="molecule type" value="Genomic_DNA"/>
</dbReference>
<proteinExistence type="predicted"/>
<feature type="non-terminal residue" evidence="1">
    <location>
        <position position="94"/>
    </location>
</feature>
<dbReference type="AlphaFoldDB" id="A0A0C2ZEQ0"/>
<dbReference type="InParanoid" id="A0A0C2ZEQ0"/>
<reference evidence="1 2" key="1">
    <citation type="submission" date="2014-04" db="EMBL/GenBank/DDBJ databases">
        <authorList>
            <consortium name="DOE Joint Genome Institute"/>
            <person name="Kuo A."/>
            <person name="Kohler A."/>
            <person name="Nagy L.G."/>
            <person name="Floudas D."/>
            <person name="Copeland A."/>
            <person name="Barry K.W."/>
            <person name="Cichocki N."/>
            <person name="Veneault-Fourrey C."/>
            <person name="LaButti K."/>
            <person name="Lindquist E.A."/>
            <person name="Lipzen A."/>
            <person name="Lundell T."/>
            <person name="Morin E."/>
            <person name="Murat C."/>
            <person name="Sun H."/>
            <person name="Tunlid A."/>
            <person name="Henrissat B."/>
            <person name="Grigoriev I.V."/>
            <person name="Hibbett D.S."/>
            <person name="Martin F."/>
            <person name="Nordberg H.P."/>
            <person name="Cantor M.N."/>
            <person name="Hua S.X."/>
        </authorList>
    </citation>
    <scope>NUCLEOTIDE SEQUENCE [LARGE SCALE GENOMIC DNA]</scope>
    <source>
        <strain evidence="1 2">Foug A</strain>
    </source>
</reference>
<sequence>SLCNHLQREHLAEYIEQATEQKWEVLYVELVCTASNNGYMIKEIRAHFIAGGDIEKLPSHKVDSNEPSDPDGCASTPAFSIKEFHKYLASFIVT</sequence>
<organism evidence="1 2">
    <name type="scientific">Scleroderma citrinum Foug A</name>
    <dbReference type="NCBI Taxonomy" id="1036808"/>
    <lineage>
        <taxon>Eukaryota</taxon>
        <taxon>Fungi</taxon>
        <taxon>Dikarya</taxon>
        <taxon>Basidiomycota</taxon>
        <taxon>Agaricomycotina</taxon>
        <taxon>Agaricomycetes</taxon>
        <taxon>Agaricomycetidae</taxon>
        <taxon>Boletales</taxon>
        <taxon>Sclerodermatineae</taxon>
        <taxon>Sclerodermataceae</taxon>
        <taxon>Scleroderma</taxon>
    </lineage>
</organism>
<feature type="non-terminal residue" evidence="1">
    <location>
        <position position="1"/>
    </location>
</feature>
<evidence type="ECO:0000313" key="1">
    <source>
        <dbReference type="EMBL" id="KIM51412.1"/>
    </source>
</evidence>
<evidence type="ECO:0000313" key="2">
    <source>
        <dbReference type="Proteomes" id="UP000053989"/>
    </source>
</evidence>
<gene>
    <name evidence="1" type="ORF">SCLCIDRAFT_53673</name>
</gene>